<dbReference type="Proteomes" id="UP000247584">
    <property type="component" value="Unassembled WGS sequence"/>
</dbReference>
<keyword evidence="3" id="KW-1185">Reference proteome</keyword>
<dbReference type="EMBL" id="QJSY01000013">
    <property type="protein sequence ID" value="PYE58545.1"/>
    <property type="molecule type" value="Genomic_DNA"/>
</dbReference>
<comment type="caution">
    <text evidence="2">The sequence shown here is derived from an EMBL/GenBank/DDBJ whole genome shotgun (WGS) entry which is preliminary data.</text>
</comment>
<sequence>MISDNANPGRLTGPQLKLKTSMTTNLLCPCGSKLPYSECCQLLHTKQHSAATPEQLMRSRYAAFVKAEFDYLIDTHHRDYRQGLSAQTLAQMPKTQWLGLQIVEREPLTPGQNQARVTFKAWYLADGQLDAIFEQSEFIFEDGCWFYTEGKQFAVSYPKRNDPCICNSGNKFKHCCLKRI</sequence>
<proteinExistence type="predicted"/>
<dbReference type="InterPro" id="IPR048469">
    <property type="entry name" value="YchJ-like_M"/>
</dbReference>
<evidence type="ECO:0000313" key="2">
    <source>
        <dbReference type="EMBL" id="PYE58545.1"/>
    </source>
</evidence>
<dbReference type="Gene3D" id="3.10.450.50">
    <property type="match status" value="1"/>
</dbReference>
<organism evidence="2 3">
    <name type="scientific">Shewanella chilikensis</name>
    <dbReference type="NCBI Taxonomy" id="558541"/>
    <lineage>
        <taxon>Bacteria</taxon>
        <taxon>Pseudomonadati</taxon>
        <taxon>Pseudomonadota</taxon>
        <taxon>Gammaproteobacteria</taxon>
        <taxon>Alteromonadales</taxon>
        <taxon>Shewanellaceae</taxon>
        <taxon>Shewanella</taxon>
    </lineage>
</organism>
<protein>
    <submittedName>
        <fullName evidence="2">SEC-C motif-containing protein</fullName>
    </submittedName>
</protein>
<reference evidence="2 3" key="1">
    <citation type="submission" date="2018-06" db="EMBL/GenBank/DDBJ databases">
        <title>Genomic Encyclopedia of Type Strains, Phase III (KMG-III): the genomes of soil and plant-associated and newly described type strains.</title>
        <authorList>
            <person name="Whitman W."/>
        </authorList>
    </citation>
    <scope>NUCLEOTIDE SEQUENCE [LARGE SCALE GENOMIC DNA]</scope>
    <source>
        <strain evidence="2 3">JC5</strain>
    </source>
</reference>
<dbReference type="SUPFAM" id="SSF103642">
    <property type="entry name" value="Sec-C motif"/>
    <property type="match status" value="1"/>
</dbReference>
<dbReference type="Pfam" id="PF02810">
    <property type="entry name" value="SEC-C"/>
    <property type="match status" value="2"/>
</dbReference>
<dbReference type="NCBIfam" id="NF002486">
    <property type="entry name" value="PRK01752.1"/>
    <property type="match status" value="1"/>
</dbReference>
<dbReference type="SUPFAM" id="SSF54427">
    <property type="entry name" value="NTF2-like"/>
    <property type="match status" value="1"/>
</dbReference>
<dbReference type="Pfam" id="PF17775">
    <property type="entry name" value="YchJ_M-like"/>
    <property type="match status" value="1"/>
</dbReference>
<dbReference type="InterPro" id="IPR004027">
    <property type="entry name" value="SEC_C_motif"/>
</dbReference>
<feature type="domain" description="YchJ-like middle NTF2-like" evidence="1">
    <location>
        <begin position="52"/>
        <end position="150"/>
    </location>
</feature>
<dbReference type="PANTHER" id="PTHR33747:SF1">
    <property type="entry name" value="ADENYLATE CYCLASE-ASSOCIATED CAP C-TERMINAL DOMAIN-CONTAINING PROTEIN"/>
    <property type="match status" value="1"/>
</dbReference>
<dbReference type="PANTHER" id="PTHR33747">
    <property type="entry name" value="UPF0225 PROTEIN SCO1677"/>
    <property type="match status" value="1"/>
</dbReference>
<evidence type="ECO:0000259" key="1">
    <source>
        <dbReference type="Pfam" id="PF17775"/>
    </source>
</evidence>
<dbReference type="NCBIfam" id="NF002449">
    <property type="entry name" value="PRK01617.1"/>
    <property type="match status" value="1"/>
</dbReference>
<gene>
    <name evidence="2" type="ORF">C8J23_11332</name>
</gene>
<name>A0ABX5PNR4_9GAMM</name>
<evidence type="ECO:0000313" key="3">
    <source>
        <dbReference type="Proteomes" id="UP000247584"/>
    </source>
</evidence>
<dbReference type="InterPro" id="IPR032710">
    <property type="entry name" value="NTF2-like_dom_sf"/>
</dbReference>
<accession>A0ABX5PNR4</accession>